<reference evidence="3 4" key="1">
    <citation type="submission" date="2021-07" db="EMBL/GenBank/DDBJ databases">
        <title>Paenibacillus radiodurans sp. nov., isolated from the southeastern edge of Tengger Desert.</title>
        <authorList>
            <person name="Zhang G."/>
        </authorList>
    </citation>
    <scope>NUCLEOTIDE SEQUENCE [LARGE SCALE GENOMIC DNA]</scope>
    <source>
        <strain evidence="3 4">DT7-4</strain>
    </source>
</reference>
<keyword evidence="4" id="KW-1185">Reference proteome</keyword>
<dbReference type="SUPFAM" id="SSF55383">
    <property type="entry name" value="Copper amine oxidase, domain N"/>
    <property type="match status" value="1"/>
</dbReference>
<feature type="domain" description="Copper amine oxidase-like N-terminal" evidence="2">
    <location>
        <begin position="274"/>
        <end position="384"/>
    </location>
</feature>
<proteinExistence type="predicted"/>
<evidence type="ECO:0000313" key="3">
    <source>
        <dbReference type="EMBL" id="MBW7475166.1"/>
    </source>
</evidence>
<name>A0ABS7D5R0_9BACL</name>
<dbReference type="RefSeq" id="WP_219872397.1">
    <property type="nucleotide sequence ID" value="NZ_JAHZIJ010000005.1"/>
</dbReference>
<dbReference type="InterPro" id="IPR036582">
    <property type="entry name" value="Mao_N_sf"/>
</dbReference>
<protein>
    <submittedName>
        <fullName evidence="3">Copper amine oxidase N-terminal domain-containing protein</fullName>
    </submittedName>
</protein>
<dbReference type="EMBL" id="JAHZIJ010000005">
    <property type="protein sequence ID" value="MBW7475166.1"/>
    <property type="molecule type" value="Genomic_DNA"/>
</dbReference>
<feature type="signal peptide" evidence="1">
    <location>
        <begin position="1"/>
        <end position="31"/>
    </location>
</feature>
<feature type="chain" id="PRO_5046544737" evidence="1">
    <location>
        <begin position="32"/>
        <end position="502"/>
    </location>
</feature>
<evidence type="ECO:0000259" key="2">
    <source>
        <dbReference type="Pfam" id="PF07833"/>
    </source>
</evidence>
<sequence>MFRKKAIVLAFMMSLFVVGVLPAAQAAPAQAAVKSGAPIPTDVDSIKQAGYSHADMSSVPLFGSREEDRPVLKRLAAILKRIAAKAELYTREEPVDGMESFFGNDVDITFSDGTSTSLTLTHPDTLTFYYADASYRAKDAAAVEELNNMFHNPDQTTISSTTPRIGDKIVLKGNDAGFESGTLTVFLVQGGSYQSFTSVKGVAFPAKRALLIHRAPITHARYNTAFQLPAFGEASDGTLQPVKPGEWSLVYSTGWLQSGREVKIAAPAAPQLSINGVLVSDSAMKPITHQGRIMLPLRSLSVSFGWPVQWDHVNKRVLIGTSAAVAEAEGNKGSGKSISLWVKGKRIKSDTAPIIVKGSVYVPLRTVAEAFGFGIAWTPETRSAHLLFKPALLSVEAYAKDQQQQLIVKAVNDYAAALNARDEKRLAALFSSTAKPAPGLQSIGNRLIVSIRDIKFEARNEGKNMLAYVTFAYLFDENGNTESTQGIVFGLENGNWRILDVD</sequence>
<comment type="caution">
    <text evidence="3">The sequence shown here is derived from an EMBL/GenBank/DDBJ whole genome shotgun (WGS) entry which is preliminary data.</text>
</comment>
<dbReference type="Proteomes" id="UP000812277">
    <property type="component" value="Unassembled WGS sequence"/>
</dbReference>
<evidence type="ECO:0000313" key="4">
    <source>
        <dbReference type="Proteomes" id="UP000812277"/>
    </source>
</evidence>
<evidence type="ECO:0000256" key="1">
    <source>
        <dbReference type="SAM" id="SignalP"/>
    </source>
</evidence>
<organism evidence="3 4">
    <name type="scientific">Paenibacillus oenotherae</name>
    <dbReference type="NCBI Taxonomy" id="1435645"/>
    <lineage>
        <taxon>Bacteria</taxon>
        <taxon>Bacillati</taxon>
        <taxon>Bacillota</taxon>
        <taxon>Bacilli</taxon>
        <taxon>Bacillales</taxon>
        <taxon>Paenibacillaceae</taxon>
        <taxon>Paenibacillus</taxon>
    </lineage>
</organism>
<gene>
    <name evidence="3" type="ORF">K0T92_10440</name>
</gene>
<keyword evidence="1" id="KW-0732">Signal</keyword>
<dbReference type="InterPro" id="IPR012854">
    <property type="entry name" value="Cu_amine_oxidase-like_N"/>
</dbReference>
<dbReference type="Gene3D" id="3.30.457.10">
    <property type="entry name" value="Copper amine oxidase-like, N-terminal domain"/>
    <property type="match status" value="1"/>
</dbReference>
<dbReference type="Pfam" id="PF07833">
    <property type="entry name" value="Cu_amine_oxidN1"/>
    <property type="match status" value="1"/>
</dbReference>
<accession>A0ABS7D5R0</accession>